<evidence type="ECO:0000256" key="1">
    <source>
        <dbReference type="SAM" id="Coils"/>
    </source>
</evidence>
<feature type="coiled-coil region" evidence="1">
    <location>
        <begin position="18"/>
        <end position="83"/>
    </location>
</feature>
<proteinExistence type="predicted"/>
<sequence length="89" mass="10584">MERERRVRELEYEIQRRRSNIVDEQAAMEREVATLREKKAHANNNLAGATWEKSISEEMSAVVARYDVRIRTLQDEIDRLDRDLAGLRR</sequence>
<comment type="caution">
    <text evidence="2">The sequence shown here is derived from an EMBL/GenBank/DDBJ whole genome shotgun (WGS) entry which is preliminary data.</text>
</comment>
<dbReference type="Proteomes" id="UP000013047">
    <property type="component" value="Unassembled WGS sequence"/>
</dbReference>
<reference evidence="2 3" key="1">
    <citation type="submission" date="2012-09" db="EMBL/GenBank/DDBJ databases">
        <title>Draft Genome Sequences of 6 Strains from Genus Thauera.</title>
        <authorList>
            <person name="Liu B."/>
            <person name="Shapleigh J.P."/>
            <person name="Frostegard A.H."/>
        </authorList>
    </citation>
    <scope>NUCLEOTIDE SEQUENCE [LARGE SCALE GENOMIC DNA]</scope>
    <source>
        <strain evidence="2 3">B4P</strain>
    </source>
</reference>
<dbReference type="AlphaFoldDB" id="N6ZQL9"/>
<name>N6ZQL9_9RHOO</name>
<evidence type="ECO:0000313" key="2">
    <source>
        <dbReference type="EMBL" id="ENO96817.1"/>
    </source>
</evidence>
<keyword evidence="1" id="KW-0175">Coiled coil</keyword>
<keyword evidence="3" id="KW-1185">Reference proteome</keyword>
<evidence type="ECO:0000313" key="3">
    <source>
        <dbReference type="Proteomes" id="UP000013047"/>
    </source>
</evidence>
<dbReference type="EMBL" id="AMXF01000080">
    <property type="protein sequence ID" value="ENO96817.1"/>
    <property type="molecule type" value="Genomic_DNA"/>
</dbReference>
<organism evidence="2 3">
    <name type="scientific">Thauera phenylacetica B4P</name>
    <dbReference type="NCBI Taxonomy" id="1234382"/>
    <lineage>
        <taxon>Bacteria</taxon>
        <taxon>Pseudomonadati</taxon>
        <taxon>Pseudomonadota</taxon>
        <taxon>Betaproteobacteria</taxon>
        <taxon>Rhodocyclales</taxon>
        <taxon>Zoogloeaceae</taxon>
        <taxon>Thauera</taxon>
    </lineage>
</organism>
<gene>
    <name evidence="2" type="ORF">C667_12024</name>
</gene>
<protein>
    <submittedName>
        <fullName evidence="2">Uncharacterized protein</fullName>
    </submittedName>
</protein>
<accession>N6ZQL9</accession>